<evidence type="ECO:0000256" key="5">
    <source>
        <dbReference type="ARBA" id="ARBA00023266"/>
    </source>
</evidence>
<dbReference type="Gene3D" id="3.90.650.10">
    <property type="entry name" value="PurM-like C-terminal domain"/>
    <property type="match status" value="1"/>
</dbReference>
<comment type="caution">
    <text evidence="8">The sequence shown here is derived from an EMBL/GenBank/DDBJ whole genome shotgun (WGS) entry which is preliminary data.</text>
</comment>
<sequence>MAALGLPKHPQLLVGTETSDDAGVYLMEGGLGLVATVDFITPAVDDPYQFGQIAAANSLSDVYAMGGEPLTALNLVMFPAKKLGLSVLKDILQGGSDKIVEAGAVLLGGHSIEDEEPKYGLSVCGTVDPHQIWRNSTAQVGDALVLTKKLGSGVLLNATRADKFSASALAEEVIPSLTRLNQSAKRVAQTFEIHAATDVTGFGLLGHGLEMAKGAGLNLQLEYHRLPFFGGALEMYQKGLTTRSNKDNRLMASPFLKLHHPLTGAQEELLFDPQTSGGLLLALPSAQAVALVKALQQAGNDAACVIGNFNKGKPGIEVI</sequence>
<name>A0A1F6G6I3_9PROT</name>
<keyword evidence="2" id="KW-0547">Nucleotide-binding</keyword>
<feature type="domain" description="PurM-like N-terminal" evidence="6">
    <location>
        <begin position="20"/>
        <end position="127"/>
    </location>
</feature>
<dbReference type="PANTHER" id="PTHR10256">
    <property type="entry name" value="SELENIDE, WATER DIKINASE"/>
    <property type="match status" value="1"/>
</dbReference>
<evidence type="ECO:0000259" key="6">
    <source>
        <dbReference type="Pfam" id="PF00586"/>
    </source>
</evidence>
<dbReference type="InterPro" id="IPR016188">
    <property type="entry name" value="PurM-like_N"/>
</dbReference>
<keyword evidence="1" id="KW-0808">Transferase</keyword>
<dbReference type="Proteomes" id="UP000178449">
    <property type="component" value="Unassembled WGS sequence"/>
</dbReference>
<accession>A0A1F6G6I3</accession>
<dbReference type="AlphaFoldDB" id="A0A1F6G6I3"/>
<dbReference type="PANTHER" id="PTHR10256:SF0">
    <property type="entry name" value="INACTIVE SELENIDE, WATER DIKINASE-LIKE PROTEIN-RELATED"/>
    <property type="match status" value="1"/>
</dbReference>
<evidence type="ECO:0000259" key="7">
    <source>
        <dbReference type="Pfam" id="PF02769"/>
    </source>
</evidence>
<dbReference type="STRING" id="1817772.A2527_11395"/>
<evidence type="ECO:0000256" key="2">
    <source>
        <dbReference type="ARBA" id="ARBA00022741"/>
    </source>
</evidence>
<dbReference type="InterPro" id="IPR036676">
    <property type="entry name" value="PurM-like_C_sf"/>
</dbReference>
<keyword evidence="5" id="KW-0711">Selenium</keyword>
<reference evidence="8 9" key="1">
    <citation type="journal article" date="2016" name="Nat. Commun.">
        <title>Thousands of microbial genomes shed light on interconnected biogeochemical processes in an aquifer system.</title>
        <authorList>
            <person name="Anantharaman K."/>
            <person name="Brown C.T."/>
            <person name="Hug L.A."/>
            <person name="Sharon I."/>
            <person name="Castelle C.J."/>
            <person name="Probst A.J."/>
            <person name="Thomas B.C."/>
            <person name="Singh A."/>
            <person name="Wilkins M.J."/>
            <person name="Karaoz U."/>
            <person name="Brodie E.L."/>
            <person name="Williams K.H."/>
            <person name="Hubbard S.S."/>
            <person name="Banfield J.F."/>
        </authorList>
    </citation>
    <scope>NUCLEOTIDE SEQUENCE [LARGE SCALE GENOMIC DNA]</scope>
</reference>
<evidence type="ECO:0000313" key="9">
    <source>
        <dbReference type="Proteomes" id="UP000178449"/>
    </source>
</evidence>
<dbReference type="GO" id="GO:0004756">
    <property type="term" value="F:selenide, water dikinase activity"/>
    <property type="evidence" value="ECO:0007669"/>
    <property type="project" value="TreeGrafter"/>
</dbReference>
<dbReference type="GO" id="GO:0016260">
    <property type="term" value="P:selenocysteine biosynthetic process"/>
    <property type="evidence" value="ECO:0007669"/>
    <property type="project" value="TreeGrafter"/>
</dbReference>
<proteinExistence type="predicted"/>
<evidence type="ECO:0000256" key="4">
    <source>
        <dbReference type="ARBA" id="ARBA00022840"/>
    </source>
</evidence>
<evidence type="ECO:0000256" key="1">
    <source>
        <dbReference type="ARBA" id="ARBA00022679"/>
    </source>
</evidence>
<dbReference type="InterPro" id="IPR010918">
    <property type="entry name" value="PurM-like_C_dom"/>
</dbReference>
<gene>
    <name evidence="8" type="ORF">A2527_11395</name>
</gene>
<dbReference type="Pfam" id="PF02769">
    <property type="entry name" value="AIRS_C"/>
    <property type="match status" value="1"/>
</dbReference>
<dbReference type="SUPFAM" id="SSF56042">
    <property type="entry name" value="PurM C-terminal domain-like"/>
    <property type="match status" value="1"/>
</dbReference>
<dbReference type="EMBL" id="MFNE01000046">
    <property type="protein sequence ID" value="OGG93721.1"/>
    <property type="molecule type" value="Genomic_DNA"/>
</dbReference>
<dbReference type="PIRSF" id="PIRSF036407">
    <property type="entry name" value="Selenphspht_syn"/>
    <property type="match status" value="1"/>
</dbReference>
<evidence type="ECO:0000256" key="3">
    <source>
        <dbReference type="ARBA" id="ARBA00022777"/>
    </source>
</evidence>
<dbReference type="CDD" id="cd02195">
    <property type="entry name" value="SelD"/>
    <property type="match status" value="1"/>
</dbReference>
<keyword evidence="3 8" id="KW-0418">Kinase</keyword>
<keyword evidence="4" id="KW-0067">ATP-binding</keyword>
<dbReference type="InterPro" id="IPR036921">
    <property type="entry name" value="PurM-like_N_sf"/>
</dbReference>
<dbReference type="SUPFAM" id="SSF55326">
    <property type="entry name" value="PurM N-terminal domain-like"/>
    <property type="match status" value="1"/>
</dbReference>
<dbReference type="NCBIfam" id="TIGR00476">
    <property type="entry name" value="selD"/>
    <property type="match status" value="1"/>
</dbReference>
<dbReference type="GO" id="GO:0005524">
    <property type="term" value="F:ATP binding"/>
    <property type="evidence" value="ECO:0007669"/>
    <property type="project" value="UniProtKB-KW"/>
</dbReference>
<evidence type="ECO:0000313" key="8">
    <source>
        <dbReference type="EMBL" id="OGG93721.1"/>
    </source>
</evidence>
<dbReference type="Pfam" id="PF00586">
    <property type="entry name" value="AIRS"/>
    <property type="match status" value="1"/>
</dbReference>
<dbReference type="GO" id="GO:0005737">
    <property type="term" value="C:cytoplasm"/>
    <property type="evidence" value="ECO:0007669"/>
    <property type="project" value="TreeGrafter"/>
</dbReference>
<dbReference type="Gene3D" id="3.30.1330.10">
    <property type="entry name" value="PurM-like, N-terminal domain"/>
    <property type="match status" value="1"/>
</dbReference>
<protein>
    <submittedName>
        <fullName evidence="8">Selenide, water dikinase SelD</fullName>
    </submittedName>
</protein>
<organism evidence="8 9">
    <name type="scientific">Candidatus Lambdaproteobacteria bacterium RIFOXYD2_FULL_50_16</name>
    <dbReference type="NCBI Taxonomy" id="1817772"/>
    <lineage>
        <taxon>Bacteria</taxon>
        <taxon>Pseudomonadati</taxon>
        <taxon>Pseudomonadota</taxon>
        <taxon>Candidatus Lambdaproteobacteria</taxon>
    </lineage>
</organism>
<feature type="domain" description="PurM-like C-terminal" evidence="7">
    <location>
        <begin position="139"/>
        <end position="313"/>
    </location>
</feature>
<dbReference type="InterPro" id="IPR004536">
    <property type="entry name" value="SPS/SelD"/>
</dbReference>